<dbReference type="RefSeq" id="WP_163740092.1">
    <property type="nucleotide sequence ID" value="NZ_JAAGOA010000012.1"/>
</dbReference>
<dbReference type="SUPFAM" id="SSF109604">
    <property type="entry name" value="HD-domain/PDEase-like"/>
    <property type="match status" value="1"/>
</dbReference>
<dbReference type="InterPro" id="IPR043519">
    <property type="entry name" value="NT_sf"/>
</dbReference>
<dbReference type="InterPro" id="IPR002912">
    <property type="entry name" value="ACT_dom"/>
</dbReference>
<evidence type="ECO:0000256" key="7">
    <source>
        <dbReference type="HAMAP-Rule" id="MF_00277"/>
    </source>
</evidence>
<dbReference type="Pfam" id="PF08335">
    <property type="entry name" value="GlnD_UR_UTase"/>
    <property type="match status" value="1"/>
</dbReference>
<dbReference type="PROSITE" id="PS51671">
    <property type="entry name" value="ACT"/>
    <property type="match status" value="1"/>
</dbReference>
<dbReference type="InterPro" id="IPR045865">
    <property type="entry name" value="ACT-like_dom_sf"/>
</dbReference>
<comment type="function">
    <text evidence="7">Modifies, by uridylylation and deuridylylation, the PII regulatory proteins (GlnB and homologs), in response to the nitrogen status of the cell that GlnD senses through the glutamine level. Under low glutamine levels, catalyzes the conversion of the PII proteins and UTP to PII-UMP and PPi, while under higher glutamine levels, GlnD hydrolyzes PII-UMP to PII and UMP (deuridylylation). Thus, controls uridylylation state and activity of the PII proteins, and plays an important role in the regulation of nitrogen metabolism.</text>
</comment>
<feature type="region of interest" description="Uridylyltransferase" evidence="7">
    <location>
        <begin position="1"/>
        <end position="301"/>
    </location>
</feature>
<keyword evidence="3" id="KW-0677">Repeat</keyword>
<evidence type="ECO:0000256" key="4">
    <source>
        <dbReference type="ARBA" id="ARBA00022801"/>
    </source>
</evidence>
<dbReference type="AlphaFoldDB" id="A0A6L9S9P2"/>
<proteinExistence type="inferred from homology"/>
<keyword evidence="6 7" id="KW-0511">Multifunctional enzyme</keyword>
<sequence length="772" mass="83385">MSPEAARFAALRRAVIDDDRLGAARRRSTLSGLADAWLARFFDLLPDAARRDVAVVAVGGYGRQELLPGSDLDVLLLLGDGVDDPAPVAEQLFYPVWDAGVPLDHSVRTVGEALDMARGDLKVALGLIDARQVAGDAALTETLVAEVRADWRRAAGRRLPLLAQACRERAEQHGELSHLLEPDLVQAYGGLRDSLILRAVAATWVADRPHGAPVEEARNWLLTVRDAMHRAAGRRSDRLLFEDQADIAERLLLPDPDTLLRRVAEAGRHIAYASDVTWREVDRTLASRKRRGWRRRPLRRPLAEGVVEHDGEAVLARDARPDRDAVFPLRAAAAAAQAGVTVGPQTVRRLAAECPQLPDPWPEAARNALVSLLGAGHGAVPVWDSLDAAGLVVRWIPEWARIRYLATRTPVHRHTVDRHLVETAAVAAGLVRRVTRPDLLLLAALFHDLGKGLPGDHSKTGAKIVRDLGHRLGLPAEDCAILGRLVRHHLLLPEVATRRDPDDPKTLATVVEAVGDREFLELLYALTEADATAAGPLAWSPMRARLVGDLVARARGALDGAPAPHPRQLEPAQEALTNGTLPAVRVDDGRWDGAYRVTVAVPPSRTALATVAGVLALNRLDVRAADTHTVGESVVMVWDVVARHRDAPNVARLREELVRAAGESNDVGTRLAARTAERRTRVIPHAEPQAGVLADASSDATVLEVRAHDEPGLLHRLATVVTGCGVVIRSAVAETLGSEAIDVFYLVNQAGAALSRTEITRVLSGVRSALAR</sequence>
<keyword evidence="4 7" id="KW-0378">Hydrolase</keyword>
<dbReference type="PROSITE" id="PS51831">
    <property type="entry name" value="HD"/>
    <property type="match status" value="1"/>
</dbReference>
<evidence type="ECO:0000256" key="5">
    <source>
        <dbReference type="ARBA" id="ARBA00022842"/>
    </source>
</evidence>
<keyword evidence="1 7" id="KW-0808">Transferase</keyword>
<comment type="catalytic activity">
    <reaction evidence="7">
        <text>[protein-PII]-uridylyl-L-tyrosine + H2O = [protein-PII]-L-tyrosine + UMP + H(+)</text>
        <dbReference type="Rhea" id="RHEA:48600"/>
        <dbReference type="Rhea" id="RHEA-COMP:12147"/>
        <dbReference type="Rhea" id="RHEA-COMP:12148"/>
        <dbReference type="ChEBI" id="CHEBI:15377"/>
        <dbReference type="ChEBI" id="CHEBI:15378"/>
        <dbReference type="ChEBI" id="CHEBI:46858"/>
        <dbReference type="ChEBI" id="CHEBI:57865"/>
        <dbReference type="ChEBI" id="CHEBI:90602"/>
    </reaction>
</comment>
<dbReference type="EC" id="3.1.4.-" evidence="7"/>
<comment type="similarity">
    <text evidence="7">Belongs to the GlnD family.</text>
</comment>
<feature type="domain" description="ACT" evidence="8">
    <location>
        <begin position="702"/>
        <end position="772"/>
    </location>
</feature>
<dbReference type="Gene3D" id="1.10.3090.10">
    <property type="entry name" value="cca-adding enzyme, domain 2"/>
    <property type="match status" value="1"/>
</dbReference>
<feature type="domain" description="HD" evidence="9">
    <location>
        <begin position="416"/>
        <end position="520"/>
    </location>
</feature>
<evidence type="ECO:0000256" key="1">
    <source>
        <dbReference type="ARBA" id="ARBA00022679"/>
    </source>
</evidence>
<evidence type="ECO:0000259" key="9">
    <source>
        <dbReference type="PROSITE" id="PS51831"/>
    </source>
</evidence>
<dbReference type="InterPro" id="IPR013546">
    <property type="entry name" value="PII_UdlTrfase/GS_AdlTrfase"/>
</dbReference>
<organism evidence="10 11">
    <name type="scientific">Phytoactinopolyspora halotolerans</name>
    <dbReference type="NCBI Taxonomy" id="1981512"/>
    <lineage>
        <taxon>Bacteria</taxon>
        <taxon>Bacillati</taxon>
        <taxon>Actinomycetota</taxon>
        <taxon>Actinomycetes</taxon>
        <taxon>Jiangellales</taxon>
        <taxon>Jiangellaceae</taxon>
        <taxon>Phytoactinopolyspora</taxon>
    </lineage>
</organism>
<evidence type="ECO:0000256" key="6">
    <source>
        <dbReference type="ARBA" id="ARBA00023268"/>
    </source>
</evidence>
<dbReference type="Pfam" id="PF01966">
    <property type="entry name" value="HD"/>
    <property type="match status" value="1"/>
</dbReference>
<evidence type="ECO:0000313" key="11">
    <source>
        <dbReference type="Proteomes" id="UP000475214"/>
    </source>
</evidence>
<gene>
    <name evidence="7" type="primary">glnD</name>
    <name evidence="10" type="ORF">G1H10_17415</name>
</gene>
<dbReference type="EMBL" id="JAAGOA010000012">
    <property type="protein sequence ID" value="NEE01956.1"/>
    <property type="molecule type" value="Genomic_DNA"/>
</dbReference>
<comment type="cofactor">
    <cofactor evidence="7">
        <name>Mg(2+)</name>
        <dbReference type="ChEBI" id="CHEBI:18420"/>
    </cofactor>
</comment>
<dbReference type="InterPro" id="IPR010043">
    <property type="entry name" value="UTase/UR"/>
</dbReference>
<keyword evidence="5 7" id="KW-0460">Magnesium</keyword>
<dbReference type="GO" id="GO:0008773">
    <property type="term" value="F:[protein-PII] uridylyltransferase activity"/>
    <property type="evidence" value="ECO:0007669"/>
    <property type="project" value="UniProtKB-UniRule"/>
</dbReference>
<dbReference type="PANTHER" id="PTHR47320:SF1">
    <property type="entry name" value="BIFUNCTIONAL URIDYLYLTRANSFERASE_URIDYLYL-REMOVING ENZYME"/>
    <property type="match status" value="1"/>
</dbReference>
<dbReference type="PIRSF" id="PIRSF006288">
    <property type="entry name" value="PII_uridyltransf"/>
    <property type="match status" value="1"/>
</dbReference>
<comment type="domain">
    <text evidence="7">Has four distinct domains: an N-terminal nucleotidyltransferase (NT) domain responsible for UTase activity, a central HD domain that encodes UR activity, and two C-terminal ACT domains that seem to have a role in glutamine sensing.</text>
</comment>
<dbReference type="InterPro" id="IPR006674">
    <property type="entry name" value="HD_domain"/>
</dbReference>
<comment type="caution">
    <text evidence="10">The sequence shown here is derived from an EMBL/GenBank/DDBJ whole genome shotgun (WGS) entry which is preliminary data.</text>
</comment>
<dbReference type="GO" id="GO:0008081">
    <property type="term" value="F:phosphoric diester hydrolase activity"/>
    <property type="evidence" value="ECO:0007669"/>
    <property type="project" value="UniProtKB-UniRule"/>
</dbReference>
<accession>A0A6L9S9P2</accession>
<evidence type="ECO:0000313" key="10">
    <source>
        <dbReference type="EMBL" id="NEE01956.1"/>
    </source>
</evidence>
<protein>
    <recommendedName>
        <fullName evidence="7">Bifunctional uridylyltransferase/uridylyl-removing enzyme</fullName>
        <shortName evidence="7">UTase/UR</shortName>
    </recommendedName>
    <alternativeName>
        <fullName evidence="7">Bifunctional [protein-PII] modification enzyme</fullName>
    </alternativeName>
    <alternativeName>
        <fullName evidence="7">Bifunctional nitrogen sensor protein</fullName>
    </alternativeName>
    <domain>
        <recommendedName>
            <fullName evidence="7">[Protein-PII] uridylyltransferase</fullName>
            <shortName evidence="7">PII uridylyltransferase</shortName>
            <shortName evidence="7">UTase</shortName>
            <ecNumber evidence="7">2.7.7.59</ecNumber>
        </recommendedName>
    </domain>
    <domain>
        <recommendedName>
            <fullName evidence="7">[Protein-PII]-UMP uridylyl-removing enzyme</fullName>
            <shortName evidence="7">UR</shortName>
            <ecNumber evidence="7">3.1.4.-</ecNumber>
        </recommendedName>
    </domain>
</protein>
<comment type="catalytic activity">
    <reaction evidence="7">
        <text>[protein-PII]-L-tyrosine + UTP = [protein-PII]-uridylyl-L-tyrosine + diphosphate</text>
        <dbReference type="Rhea" id="RHEA:13673"/>
        <dbReference type="Rhea" id="RHEA-COMP:12147"/>
        <dbReference type="Rhea" id="RHEA-COMP:12148"/>
        <dbReference type="ChEBI" id="CHEBI:33019"/>
        <dbReference type="ChEBI" id="CHEBI:46398"/>
        <dbReference type="ChEBI" id="CHEBI:46858"/>
        <dbReference type="ChEBI" id="CHEBI:90602"/>
        <dbReference type="EC" id="2.7.7.59"/>
    </reaction>
</comment>
<dbReference type="Proteomes" id="UP000475214">
    <property type="component" value="Unassembled WGS sequence"/>
</dbReference>
<dbReference type="EC" id="2.7.7.59" evidence="7"/>
<comment type="caution">
    <text evidence="7">Lacks conserved residue(s) required for the propagation of feature annotation.</text>
</comment>
<evidence type="ECO:0000256" key="2">
    <source>
        <dbReference type="ARBA" id="ARBA00022695"/>
    </source>
</evidence>
<comment type="activity regulation">
    <text evidence="7">Uridylyltransferase (UTase) activity is inhibited by glutamine, while glutamine activates uridylyl-removing (UR) activity.</text>
</comment>
<name>A0A6L9S9P2_9ACTN</name>
<dbReference type="HAMAP" id="MF_00277">
    <property type="entry name" value="PII_uridylyl_transf"/>
    <property type="match status" value="1"/>
</dbReference>
<dbReference type="SMART" id="SM00471">
    <property type="entry name" value="HDc"/>
    <property type="match status" value="1"/>
</dbReference>
<dbReference type="SUPFAM" id="SSF55021">
    <property type="entry name" value="ACT-like"/>
    <property type="match status" value="1"/>
</dbReference>
<dbReference type="InterPro" id="IPR003607">
    <property type="entry name" value="HD/PDEase_dom"/>
</dbReference>
<reference evidence="10 11" key="1">
    <citation type="submission" date="2020-02" db="EMBL/GenBank/DDBJ databases">
        <authorList>
            <person name="Li X.-J."/>
            <person name="Han X.-M."/>
        </authorList>
    </citation>
    <scope>NUCLEOTIDE SEQUENCE [LARGE SCALE GENOMIC DNA]</scope>
    <source>
        <strain evidence="10 11">CCTCC AB 2017055</strain>
    </source>
</reference>
<dbReference type="GO" id="GO:0006808">
    <property type="term" value="P:regulation of nitrogen utilization"/>
    <property type="evidence" value="ECO:0007669"/>
    <property type="project" value="UniProtKB-UniRule"/>
</dbReference>
<evidence type="ECO:0000256" key="3">
    <source>
        <dbReference type="ARBA" id="ARBA00022737"/>
    </source>
</evidence>
<dbReference type="NCBIfam" id="NF002895">
    <property type="entry name" value="PRK03381.1"/>
    <property type="match status" value="1"/>
</dbReference>
<dbReference type="CDD" id="cd04873">
    <property type="entry name" value="ACT_UUR-ACR-like"/>
    <property type="match status" value="1"/>
</dbReference>
<dbReference type="PANTHER" id="PTHR47320">
    <property type="entry name" value="BIFUNCTIONAL URIDYLYLTRANSFERASE/URIDYLYL-REMOVING ENZYME"/>
    <property type="match status" value="1"/>
</dbReference>
<evidence type="ECO:0000259" key="8">
    <source>
        <dbReference type="PROSITE" id="PS51671"/>
    </source>
</evidence>
<keyword evidence="11" id="KW-1185">Reference proteome</keyword>
<keyword evidence="2 7" id="KW-0548">Nucleotidyltransferase</keyword>
<dbReference type="SUPFAM" id="SSF81301">
    <property type="entry name" value="Nucleotidyltransferase"/>
    <property type="match status" value="1"/>
</dbReference>